<evidence type="ECO:0008006" key="3">
    <source>
        <dbReference type="Google" id="ProtNLM"/>
    </source>
</evidence>
<dbReference type="AlphaFoldDB" id="A0A1Z3HVA2"/>
<organism evidence="1 2">
    <name type="scientific">Halomicronema hongdechloris C2206</name>
    <dbReference type="NCBI Taxonomy" id="1641165"/>
    <lineage>
        <taxon>Bacteria</taxon>
        <taxon>Bacillati</taxon>
        <taxon>Cyanobacteriota</taxon>
        <taxon>Cyanophyceae</taxon>
        <taxon>Nodosilineales</taxon>
        <taxon>Nodosilineaceae</taxon>
        <taxon>Halomicronema</taxon>
    </lineage>
</organism>
<keyword evidence="2" id="KW-1185">Reference proteome</keyword>
<gene>
    <name evidence="1" type="ORF">XM38_052090</name>
</gene>
<dbReference type="PANTHER" id="PTHR33639">
    <property type="entry name" value="THIOL-DISULFIDE OXIDOREDUCTASE DCC"/>
    <property type="match status" value="1"/>
</dbReference>
<dbReference type="KEGG" id="hhg:XM38_052090"/>
<reference evidence="1 2" key="1">
    <citation type="journal article" date="2016" name="Biochim. Biophys. Acta">
        <title>Characterization of red-shifted phycobilisomes isolated from the chlorophyll f-containing cyanobacterium Halomicronema hongdechloris.</title>
        <authorList>
            <person name="Li Y."/>
            <person name="Lin Y."/>
            <person name="Garvey C.J."/>
            <person name="Birch D."/>
            <person name="Corkery R.W."/>
            <person name="Loughlin P.C."/>
            <person name="Scheer H."/>
            <person name="Willows R.D."/>
            <person name="Chen M."/>
        </authorList>
    </citation>
    <scope>NUCLEOTIDE SEQUENCE [LARGE SCALE GENOMIC DNA]</scope>
    <source>
        <strain evidence="1 2">C2206</strain>
    </source>
</reference>
<dbReference type="Proteomes" id="UP000191901">
    <property type="component" value="Chromosome"/>
</dbReference>
<dbReference type="Pfam" id="PF04134">
    <property type="entry name" value="DCC1-like"/>
    <property type="match status" value="1"/>
</dbReference>
<dbReference type="STRING" id="1641165.XM38_16925"/>
<dbReference type="InterPro" id="IPR052927">
    <property type="entry name" value="DCC_oxidoreductase"/>
</dbReference>
<proteinExistence type="predicted"/>
<evidence type="ECO:0000313" key="1">
    <source>
        <dbReference type="EMBL" id="ASC74234.1"/>
    </source>
</evidence>
<dbReference type="OrthoDB" id="9785438at2"/>
<dbReference type="RefSeq" id="WP_080811157.1">
    <property type="nucleotide sequence ID" value="NZ_CP021983.2"/>
</dbReference>
<protein>
    <recommendedName>
        <fullName evidence="3">Thiol-disulfide oxidoreductase</fullName>
    </recommendedName>
</protein>
<dbReference type="PANTHER" id="PTHR33639:SF2">
    <property type="entry name" value="DUF393 DOMAIN-CONTAINING PROTEIN"/>
    <property type="match status" value="1"/>
</dbReference>
<accession>A0A1Z3HVA2</accession>
<name>A0A1Z3HVA2_9CYAN</name>
<dbReference type="EMBL" id="CP021983">
    <property type="protein sequence ID" value="ASC74234.1"/>
    <property type="molecule type" value="Genomic_DNA"/>
</dbReference>
<dbReference type="InterPro" id="IPR007263">
    <property type="entry name" value="DCC1-like"/>
</dbReference>
<evidence type="ECO:0000313" key="2">
    <source>
        <dbReference type="Proteomes" id="UP000191901"/>
    </source>
</evidence>
<dbReference type="GO" id="GO:0015035">
    <property type="term" value="F:protein-disulfide reductase activity"/>
    <property type="evidence" value="ECO:0007669"/>
    <property type="project" value="InterPro"/>
</dbReference>
<sequence length="142" mass="16495">MYYVIYDGNCNLCVSLVQFLERLDRGQRFHYIPMQDETALAQLEITAADCEQGMILLDEDDLTQRWQGSDAVEEIGRRLPLGHLFIQAYRALPGLKPGGDRLYEQVRDRRYQLFGQRESTYHSDYPACDDDSCSAYFKGMHQ</sequence>